<comment type="caution">
    <text evidence="1">The sequence shown here is derived from an EMBL/GenBank/DDBJ whole genome shotgun (WGS) entry which is preliminary data.</text>
</comment>
<dbReference type="AlphaFoldDB" id="A0A1F6E7R8"/>
<reference evidence="1 2" key="1">
    <citation type="journal article" date="2016" name="Nat. Commun.">
        <title>Thousands of microbial genomes shed light on interconnected biogeochemical processes in an aquifer system.</title>
        <authorList>
            <person name="Anantharaman K."/>
            <person name="Brown C.T."/>
            <person name="Hug L.A."/>
            <person name="Sharon I."/>
            <person name="Castelle C.J."/>
            <person name="Probst A.J."/>
            <person name="Thomas B.C."/>
            <person name="Singh A."/>
            <person name="Wilkins M.J."/>
            <person name="Karaoz U."/>
            <person name="Brodie E.L."/>
            <person name="Williams K.H."/>
            <person name="Hubbard S.S."/>
            <person name="Banfield J.F."/>
        </authorList>
    </citation>
    <scope>NUCLEOTIDE SEQUENCE [LARGE SCALE GENOMIC DNA]</scope>
</reference>
<proteinExistence type="predicted"/>
<gene>
    <name evidence="1" type="ORF">A3F27_00525</name>
</gene>
<organism evidence="1 2">
    <name type="scientific">Candidatus Kaiserbacteria bacterium RIFCSPHIGHO2_12_FULL_53_13</name>
    <dbReference type="NCBI Taxonomy" id="1798502"/>
    <lineage>
        <taxon>Bacteria</taxon>
        <taxon>Candidatus Kaiseribacteriota</taxon>
    </lineage>
</organism>
<dbReference type="Proteomes" id="UP000176689">
    <property type="component" value="Unassembled WGS sequence"/>
</dbReference>
<evidence type="ECO:0000313" key="1">
    <source>
        <dbReference type="EMBL" id="OGG69590.1"/>
    </source>
</evidence>
<evidence type="ECO:0000313" key="2">
    <source>
        <dbReference type="Proteomes" id="UP000176689"/>
    </source>
</evidence>
<accession>A0A1F6E7R8</accession>
<sequence length="151" mass="17049">MGIDKQDKPAQRGKVIEMLTTQRFTSLGSGERLKSHWIDINQPIEIRVDGHEKPSKLTFRCEEDRTSETRKGVLKADVEILHDDGRVNKYIEEVSRTNQISLELPRGQVLNILITSVERDGDVIDRVNVQFGSLPSLPKISLETVPITGTM</sequence>
<protein>
    <submittedName>
        <fullName evidence="1">Uncharacterized protein</fullName>
    </submittedName>
</protein>
<name>A0A1F6E7R8_9BACT</name>
<dbReference type="EMBL" id="MFLP01000030">
    <property type="protein sequence ID" value="OGG69590.1"/>
    <property type="molecule type" value="Genomic_DNA"/>
</dbReference>